<dbReference type="PANTHER" id="PTHR28079">
    <property type="entry name" value="RNA POLYMERASE I-SPECIFIC TRANSCRIPTION INITIATION FACTOR RRN5"/>
    <property type="match status" value="1"/>
</dbReference>
<reference evidence="4 5" key="1">
    <citation type="submission" date="2024-09" db="EMBL/GenBank/DDBJ databases">
        <title>T2T genomes of carrot and Alternaria dauci and their utility for understanding host-pathogen interaction during carrot leaf blight disease.</title>
        <authorList>
            <person name="Liu W."/>
            <person name="Xu S."/>
            <person name="Ou C."/>
            <person name="Liu X."/>
            <person name="Zhuang F."/>
            <person name="Deng X.W."/>
        </authorList>
    </citation>
    <scope>NUCLEOTIDE SEQUENCE [LARGE SCALE GENOMIC DNA]</scope>
    <source>
        <strain evidence="4 5">A2016</strain>
    </source>
</reference>
<dbReference type="InterPro" id="IPR039601">
    <property type="entry name" value="Rrn5"/>
</dbReference>
<organism evidence="4 5">
    <name type="scientific">Alternaria dauci</name>
    <dbReference type="NCBI Taxonomy" id="48095"/>
    <lineage>
        <taxon>Eukaryota</taxon>
        <taxon>Fungi</taxon>
        <taxon>Dikarya</taxon>
        <taxon>Ascomycota</taxon>
        <taxon>Pezizomycotina</taxon>
        <taxon>Dothideomycetes</taxon>
        <taxon>Pleosporomycetidae</taxon>
        <taxon>Pleosporales</taxon>
        <taxon>Pleosporineae</taxon>
        <taxon>Pleosporaceae</taxon>
        <taxon>Alternaria</taxon>
        <taxon>Alternaria sect. Porri</taxon>
    </lineage>
</organism>
<feature type="region of interest" description="Disordered" evidence="2">
    <location>
        <begin position="611"/>
        <end position="792"/>
    </location>
</feature>
<name>A0ABR3UHB7_9PLEO</name>
<feature type="region of interest" description="Disordered" evidence="2">
    <location>
        <begin position="212"/>
        <end position="231"/>
    </location>
</feature>
<feature type="compositionally biased region" description="Polar residues" evidence="2">
    <location>
        <begin position="657"/>
        <end position="669"/>
    </location>
</feature>
<dbReference type="SUPFAM" id="SSF57701">
    <property type="entry name" value="Zn2/Cys6 DNA-binding domain"/>
    <property type="match status" value="1"/>
</dbReference>
<evidence type="ECO:0000256" key="1">
    <source>
        <dbReference type="ARBA" id="ARBA00023242"/>
    </source>
</evidence>
<dbReference type="PROSITE" id="PS50048">
    <property type="entry name" value="ZN2_CY6_FUNGAL_2"/>
    <property type="match status" value="1"/>
</dbReference>
<dbReference type="CDD" id="cd00067">
    <property type="entry name" value="GAL4"/>
    <property type="match status" value="1"/>
</dbReference>
<dbReference type="EMBL" id="JBHGVX010000005">
    <property type="protein sequence ID" value="KAL1795612.1"/>
    <property type="molecule type" value="Genomic_DNA"/>
</dbReference>
<feature type="compositionally biased region" description="Polar residues" evidence="2">
    <location>
        <begin position="458"/>
        <end position="472"/>
    </location>
</feature>
<dbReference type="Proteomes" id="UP001578633">
    <property type="component" value="Chromosome 5"/>
</dbReference>
<sequence length="792" mass="88648">MSSASDFKRSQSSEDSSDEASQPPTRSHTPQKRRRLESVDPARVRRYYLEGKYNDAYRVLFNDDVNRAAARFETDPNDFQYYSKQIGASNWSPREQAVFFGALERLGKDDIPGIAGAIGTKSIPETQELLLLLHDAATKQGDVRLTLRDIPAAIDVGDECNEQLHVAADALAWFQEVFEAGQERDKFGDHWLITPAVADKIESALDVRHLRATTSPLASEPDPEPEPARRGGRVIVGACTSCKKFKQKCDRATPCANCVRRNTGECIYPEQSIKPDTGDRPDAKSKKPKPKPKADILEDIPEARLLHPQVMLTLSKTLFMNRSPTIPSPWPHWSEYTSEFAQEPSIYRSAFSDLHTLVVSITKRLVQTAIIQATSRIRAQRQRAKGGVPLIKRRDALTAIDVVGMPRNSRERWRGVARRCALRVYEGKWSRYRRSNTRREVPWDEFERIMAPVEPSTELPTTDAETSGNDNIGFSARAKRSGTPLPMDQLALSDSDDESLVEDSATPSGTTSQSEDTVDPLANPPPATDFERRGPRKPTLGEFDRETSRKEEQDLWEMLGLEPTKAEEANVGEDSDEEDLEEDEKIRTVPDGWRSWTRCCAQWEELDTIPPESAFLANQKPLDAPPVLQGDTSDTTESSPNSDTDAPAQRPKHWSKPSIQRTIELQTRGTHAYAALQGRSSQPVRSRSRAGSQDNDMSDNVDDRRLPRPPIEFTRKESSTSESSDDSTDSSKQPTQSIGTNSKPASIGSSSDQRSDPETEQPIQSIETPSDPLRALLSYEEPKEMDWESFID</sequence>
<accession>A0ABR3UHB7</accession>
<feature type="compositionally biased region" description="Polar residues" evidence="2">
    <location>
        <begin position="732"/>
        <end position="752"/>
    </location>
</feature>
<feature type="region of interest" description="Disordered" evidence="2">
    <location>
        <begin position="452"/>
        <end position="588"/>
    </location>
</feature>
<dbReference type="InterPro" id="IPR036864">
    <property type="entry name" value="Zn2-C6_fun-type_DNA-bd_sf"/>
</dbReference>
<dbReference type="SMART" id="SM00066">
    <property type="entry name" value="GAL4"/>
    <property type="match status" value="1"/>
</dbReference>
<dbReference type="RefSeq" id="XP_069306196.1">
    <property type="nucleotide sequence ID" value="XM_069451982.1"/>
</dbReference>
<evidence type="ECO:0000313" key="5">
    <source>
        <dbReference type="Proteomes" id="UP001578633"/>
    </source>
</evidence>
<keyword evidence="1" id="KW-0539">Nucleus</keyword>
<dbReference type="PROSITE" id="PS00463">
    <property type="entry name" value="ZN2_CY6_FUNGAL_1"/>
    <property type="match status" value="1"/>
</dbReference>
<feature type="region of interest" description="Disordered" evidence="2">
    <location>
        <begin position="1"/>
        <end position="37"/>
    </location>
</feature>
<feature type="compositionally biased region" description="Polar residues" evidence="2">
    <location>
        <begin position="630"/>
        <end position="644"/>
    </location>
</feature>
<comment type="caution">
    <text evidence="4">The sequence shown here is derived from an EMBL/GenBank/DDBJ whole genome shotgun (WGS) entry which is preliminary data.</text>
</comment>
<evidence type="ECO:0000259" key="3">
    <source>
        <dbReference type="PROSITE" id="PS50048"/>
    </source>
</evidence>
<dbReference type="Gene3D" id="4.10.240.10">
    <property type="entry name" value="Zn(2)-C6 fungal-type DNA-binding domain"/>
    <property type="match status" value="1"/>
</dbReference>
<feature type="compositionally biased region" description="Basic and acidic residues" evidence="2">
    <location>
        <begin position="542"/>
        <end position="553"/>
    </location>
</feature>
<dbReference type="GeneID" id="96086158"/>
<feature type="domain" description="Zn(2)-C6 fungal-type" evidence="3">
    <location>
        <begin position="238"/>
        <end position="268"/>
    </location>
</feature>
<feature type="compositionally biased region" description="Basic and acidic residues" evidence="2">
    <location>
        <begin position="276"/>
        <end position="285"/>
    </location>
</feature>
<keyword evidence="5" id="KW-1185">Reference proteome</keyword>
<evidence type="ECO:0000313" key="4">
    <source>
        <dbReference type="EMBL" id="KAL1795612.1"/>
    </source>
</evidence>
<dbReference type="InterPro" id="IPR001138">
    <property type="entry name" value="Zn2Cys6_DnaBD"/>
</dbReference>
<evidence type="ECO:0000256" key="2">
    <source>
        <dbReference type="SAM" id="MobiDB-lite"/>
    </source>
</evidence>
<dbReference type="Pfam" id="PF00172">
    <property type="entry name" value="Zn_clus"/>
    <property type="match status" value="1"/>
</dbReference>
<feature type="compositionally biased region" description="Polar residues" evidence="2">
    <location>
        <begin position="678"/>
        <end position="695"/>
    </location>
</feature>
<gene>
    <name evidence="4" type="ORF">ACET3X_005836</name>
</gene>
<feature type="region of interest" description="Disordered" evidence="2">
    <location>
        <begin position="269"/>
        <end position="294"/>
    </location>
</feature>
<feature type="compositionally biased region" description="Basic and acidic residues" evidence="2">
    <location>
        <begin position="1"/>
        <end position="12"/>
    </location>
</feature>
<dbReference type="PANTHER" id="PTHR28079:SF1">
    <property type="entry name" value="RNA POLYMERASE I-SPECIFIC TRANSCRIPTION INITIATION FACTOR RRN5"/>
    <property type="match status" value="1"/>
</dbReference>
<proteinExistence type="predicted"/>
<protein>
    <recommendedName>
        <fullName evidence="3">Zn(2)-C6 fungal-type domain-containing protein</fullName>
    </recommendedName>
</protein>
<feature type="compositionally biased region" description="Polar residues" evidence="2">
    <location>
        <begin position="505"/>
        <end position="515"/>
    </location>
</feature>
<feature type="compositionally biased region" description="Acidic residues" evidence="2">
    <location>
        <begin position="570"/>
        <end position="583"/>
    </location>
</feature>